<organism evidence="1 2">
    <name type="scientific">Myroides odoratimimus</name>
    <dbReference type="NCBI Taxonomy" id="76832"/>
    <lineage>
        <taxon>Bacteria</taxon>
        <taxon>Pseudomonadati</taxon>
        <taxon>Bacteroidota</taxon>
        <taxon>Flavobacteriia</taxon>
        <taxon>Flavobacteriales</taxon>
        <taxon>Flavobacteriaceae</taxon>
        <taxon>Myroides</taxon>
    </lineage>
</organism>
<reference evidence="1 2" key="1">
    <citation type="journal article" date="2016" name="J. Zhejiang Univ. Sci. B">
        <title>Antibiotic resistance mechanisms of Myroides sp.</title>
        <authorList>
            <person name="Hu S."/>
            <person name="Yuan S."/>
            <person name="Qu H."/>
            <person name="Jiang T."/>
            <person name="Zhou Y."/>
            <person name="Wang M."/>
            <person name="Ming D."/>
        </authorList>
    </citation>
    <scope>NUCLEOTIDE SEQUENCE [LARGE SCALE GENOMIC DNA]</scope>
    <source>
        <strain evidence="1 2">PR63039</strain>
    </source>
</reference>
<evidence type="ECO:0000313" key="1">
    <source>
        <dbReference type="EMBL" id="ALU27192.1"/>
    </source>
</evidence>
<name>A0AAI8C6U9_9FLAO</name>
<dbReference type="InterPro" id="IPR025659">
    <property type="entry name" value="Tubby-like_C"/>
</dbReference>
<dbReference type="EMBL" id="CP013690">
    <property type="protein sequence ID" value="ALU27192.1"/>
    <property type="molecule type" value="Genomic_DNA"/>
</dbReference>
<dbReference type="RefSeq" id="WP_058699571.1">
    <property type="nucleotide sequence ID" value="NZ_CP013690.1"/>
</dbReference>
<proteinExistence type="predicted"/>
<evidence type="ECO:0000313" key="2">
    <source>
        <dbReference type="Proteomes" id="UP000069030"/>
    </source>
</evidence>
<sequence>MIIDINQHKISIGSHYDIFIDGEKKYYGKQKLFKLFAEVNLFAETTNEQAFKVKKKFFLLYPTYVLTDSQGREAILEMKSYWKTHYQCTYQHKVYDIYAHRGRKCSVFINGKQVAWWDKQAVSWFDGDNYQIIADDDVNAEVLIACCLAYDNYTYKSQDKGIFNYDLGNLVFQNRSFDKQWQPNNKNK</sequence>
<dbReference type="SUPFAM" id="SSF54518">
    <property type="entry name" value="Tubby C-terminal domain-like"/>
    <property type="match status" value="1"/>
</dbReference>
<dbReference type="AlphaFoldDB" id="A0AAI8C6U9"/>
<protein>
    <submittedName>
        <fullName evidence="1">Uncharacterized protein</fullName>
    </submittedName>
</protein>
<dbReference type="InterPro" id="IPR007612">
    <property type="entry name" value="LOR"/>
</dbReference>
<dbReference type="Proteomes" id="UP000069030">
    <property type="component" value="Chromosome"/>
</dbReference>
<dbReference type="KEGG" id="mod:AS202_13935"/>
<gene>
    <name evidence="1" type="ORF">AS202_13935</name>
</gene>
<dbReference type="Pfam" id="PF04525">
    <property type="entry name" value="LOR"/>
    <property type="match status" value="1"/>
</dbReference>
<dbReference type="GeneID" id="66975824"/>
<accession>A0AAI8C6U9</accession>